<comment type="caution">
    <text evidence="1">The sequence shown here is derived from an EMBL/GenBank/DDBJ whole genome shotgun (WGS) entry which is preliminary data.</text>
</comment>
<accession>A0A5B7HY14</accession>
<name>A0A5B7HY14_PORTR</name>
<evidence type="ECO:0000313" key="1">
    <source>
        <dbReference type="EMBL" id="MPC77370.1"/>
    </source>
</evidence>
<organism evidence="1 2">
    <name type="scientific">Portunus trituberculatus</name>
    <name type="common">Swimming crab</name>
    <name type="synonym">Neptunus trituberculatus</name>
    <dbReference type="NCBI Taxonomy" id="210409"/>
    <lineage>
        <taxon>Eukaryota</taxon>
        <taxon>Metazoa</taxon>
        <taxon>Ecdysozoa</taxon>
        <taxon>Arthropoda</taxon>
        <taxon>Crustacea</taxon>
        <taxon>Multicrustacea</taxon>
        <taxon>Malacostraca</taxon>
        <taxon>Eumalacostraca</taxon>
        <taxon>Eucarida</taxon>
        <taxon>Decapoda</taxon>
        <taxon>Pleocyemata</taxon>
        <taxon>Brachyura</taxon>
        <taxon>Eubrachyura</taxon>
        <taxon>Portunoidea</taxon>
        <taxon>Portunidae</taxon>
        <taxon>Portuninae</taxon>
        <taxon>Portunus</taxon>
    </lineage>
</organism>
<dbReference type="AlphaFoldDB" id="A0A5B7HY14"/>
<gene>
    <name evidence="1" type="ORF">E2C01_071822</name>
</gene>
<dbReference type="Proteomes" id="UP000324222">
    <property type="component" value="Unassembled WGS sequence"/>
</dbReference>
<reference evidence="1 2" key="1">
    <citation type="submission" date="2019-05" db="EMBL/GenBank/DDBJ databases">
        <title>Another draft genome of Portunus trituberculatus and its Hox gene families provides insights of decapod evolution.</title>
        <authorList>
            <person name="Jeong J.-H."/>
            <person name="Song I."/>
            <person name="Kim S."/>
            <person name="Choi T."/>
            <person name="Kim D."/>
            <person name="Ryu S."/>
            <person name="Kim W."/>
        </authorList>
    </citation>
    <scope>NUCLEOTIDE SEQUENCE [LARGE SCALE GENOMIC DNA]</scope>
    <source>
        <tissue evidence="1">Muscle</tissue>
    </source>
</reference>
<dbReference type="EMBL" id="VSRR010045704">
    <property type="protein sequence ID" value="MPC77370.1"/>
    <property type="molecule type" value="Genomic_DNA"/>
</dbReference>
<keyword evidence="2" id="KW-1185">Reference proteome</keyword>
<proteinExistence type="predicted"/>
<sequence>MDRIRTRALGDPSDPKAGMVQLYHGGLLETCRSEWGSHF</sequence>
<protein>
    <submittedName>
        <fullName evidence="1">Uncharacterized protein</fullName>
    </submittedName>
</protein>
<evidence type="ECO:0000313" key="2">
    <source>
        <dbReference type="Proteomes" id="UP000324222"/>
    </source>
</evidence>